<reference evidence="1" key="1">
    <citation type="submission" date="2018-01" db="EMBL/GenBank/DDBJ databases">
        <title>An insight into the sialome of Amazonian anophelines.</title>
        <authorList>
            <person name="Ribeiro J.M."/>
            <person name="Scarpassa V."/>
            <person name="Calvo E."/>
        </authorList>
    </citation>
    <scope>NUCLEOTIDE SEQUENCE</scope>
</reference>
<proteinExistence type="predicted"/>
<name>A0A2M4DRN8_ANODA</name>
<evidence type="ECO:0000313" key="1">
    <source>
        <dbReference type="EMBL" id="MBW80235.1"/>
    </source>
</evidence>
<sequence>MSPMFCTLISVCGVECVFHSSHCRCRRRNKIQVSRPQRTPWIPSPHRPSRGRGNACATTWMLYSRKGMYSLRFINC</sequence>
<organism evidence="1">
    <name type="scientific">Anopheles darlingi</name>
    <name type="common">Mosquito</name>
    <dbReference type="NCBI Taxonomy" id="43151"/>
    <lineage>
        <taxon>Eukaryota</taxon>
        <taxon>Metazoa</taxon>
        <taxon>Ecdysozoa</taxon>
        <taxon>Arthropoda</taxon>
        <taxon>Hexapoda</taxon>
        <taxon>Insecta</taxon>
        <taxon>Pterygota</taxon>
        <taxon>Neoptera</taxon>
        <taxon>Endopterygota</taxon>
        <taxon>Diptera</taxon>
        <taxon>Nematocera</taxon>
        <taxon>Culicoidea</taxon>
        <taxon>Culicidae</taxon>
        <taxon>Anophelinae</taxon>
        <taxon>Anopheles</taxon>
    </lineage>
</organism>
<protein>
    <submittedName>
        <fullName evidence="1">Putative secreted protein</fullName>
    </submittedName>
</protein>
<accession>A0A2M4DRN8</accession>
<dbReference type="AlphaFoldDB" id="A0A2M4DRN8"/>
<dbReference type="EMBL" id="GGFL01016057">
    <property type="protein sequence ID" value="MBW80235.1"/>
    <property type="molecule type" value="Transcribed_RNA"/>
</dbReference>